<accession>A0A2N5SYB8</accession>
<evidence type="ECO:0000313" key="1">
    <source>
        <dbReference type="EMBL" id="PLW18238.1"/>
    </source>
</evidence>
<dbReference type="AlphaFoldDB" id="A0A2N5SYB8"/>
<keyword evidence="2" id="KW-1185">Reference proteome</keyword>
<name>A0A2N5SYB8_9BASI</name>
<gene>
    <name evidence="1" type="ORF">PCANC_10372</name>
</gene>
<reference evidence="1 2" key="1">
    <citation type="submission" date="2017-11" db="EMBL/GenBank/DDBJ databases">
        <title>De novo assembly and phasing of dikaryotic genomes from two isolates of Puccinia coronata f. sp. avenae, the causal agent of oat crown rust.</title>
        <authorList>
            <person name="Miller M.E."/>
            <person name="Zhang Y."/>
            <person name="Omidvar V."/>
            <person name="Sperschneider J."/>
            <person name="Schwessinger B."/>
            <person name="Raley C."/>
            <person name="Palmer J.M."/>
            <person name="Garnica D."/>
            <person name="Upadhyaya N."/>
            <person name="Rathjen J."/>
            <person name="Taylor J.M."/>
            <person name="Park R.F."/>
            <person name="Dodds P.N."/>
            <person name="Hirsch C.D."/>
            <person name="Kianian S.F."/>
            <person name="Figueroa M."/>
        </authorList>
    </citation>
    <scope>NUCLEOTIDE SEQUENCE [LARGE SCALE GENOMIC DNA]</scope>
    <source>
        <strain evidence="1">12NC29</strain>
    </source>
</reference>
<dbReference type="Proteomes" id="UP000235388">
    <property type="component" value="Unassembled WGS sequence"/>
</dbReference>
<evidence type="ECO:0000313" key="2">
    <source>
        <dbReference type="Proteomes" id="UP000235388"/>
    </source>
</evidence>
<sequence length="78" mass="8793">MSSPCSLNFQGTTWLALHPWQQWSNAFQPLRISVEETEDAWLQGLLSAQKIIDHAHSKIESKKKVVRVPPPAVIEISS</sequence>
<protein>
    <submittedName>
        <fullName evidence="1">Uncharacterized protein</fullName>
    </submittedName>
</protein>
<proteinExistence type="predicted"/>
<organism evidence="1 2">
    <name type="scientific">Puccinia coronata f. sp. avenae</name>
    <dbReference type="NCBI Taxonomy" id="200324"/>
    <lineage>
        <taxon>Eukaryota</taxon>
        <taxon>Fungi</taxon>
        <taxon>Dikarya</taxon>
        <taxon>Basidiomycota</taxon>
        <taxon>Pucciniomycotina</taxon>
        <taxon>Pucciniomycetes</taxon>
        <taxon>Pucciniales</taxon>
        <taxon>Pucciniaceae</taxon>
        <taxon>Puccinia</taxon>
    </lineage>
</organism>
<comment type="caution">
    <text evidence="1">The sequence shown here is derived from an EMBL/GenBank/DDBJ whole genome shotgun (WGS) entry which is preliminary data.</text>
</comment>
<dbReference type="EMBL" id="PGCJ01000835">
    <property type="protein sequence ID" value="PLW18238.1"/>
    <property type="molecule type" value="Genomic_DNA"/>
</dbReference>